<dbReference type="AlphaFoldDB" id="A0A9J6FU93"/>
<comment type="caution">
    <text evidence="7">The sequence shown here is derived from an EMBL/GenBank/DDBJ whole genome shotgun (WGS) entry which is preliminary data.</text>
</comment>
<reference evidence="7 8" key="1">
    <citation type="journal article" date="2020" name="Cell">
        <title>Large-Scale Comparative Analyses of Tick Genomes Elucidate Their Genetic Diversity and Vector Capacities.</title>
        <authorList>
            <consortium name="Tick Genome and Microbiome Consortium (TIGMIC)"/>
            <person name="Jia N."/>
            <person name="Wang J."/>
            <person name="Shi W."/>
            <person name="Du L."/>
            <person name="Sun Y."/>
            <person name="Zhan W."/>
            <person name="Jiang J.F."/>
            <person name="Wang Q."/>
            <person name="Zhang B."/>
            <person name="Ji P."/>
            <person name="Bell-Sakyi L."/>
            <person name="Cui X.M."/>
            <person name="Yuan T.T."/>
            <person name="Jiang B.G."/>
            <person name="Yang W.F."/>
            <person name="Lam T.T."/>
            <person name="Chang Q.C."/>
            <person name="Ding S.J."/>
            <person name="Wang X.J."/>
            <person name="Zhu J.G."/>
            <person name="Ruan X.D."/>
            <person name="Zhao L."/>
            <person name="Wei J.T."/>
            <person name="Ye R.Z."/>
            <person name="Que T.C."/>
            <person name="Du C.H."/>
            <person name="Zhou Y.H."/>
            <person name="Cheng J.X."/>
            <person name="Dai P.F."/>
            <person name="Guo W.B."/>
            <person name="Han X.H."/>
            <person name="Huang E.J."/>
            <person name="Li L.F."/>
            <person name="Wei W."/>
            <person name="Gao Y.C."/>
            <person name="Liu J.Z."/>
            <person name="Shao H.Z."/>
            <person name="Wang X."/>
            <person name="Wang C.C."/>
            <person name="Yang T.C."/>
            <person name="Huo Q.B."/>
            <person name="Li W."/>
            <person name="Chen H.Y."/>
            <person name="Chen S.E."/>
            <person name="Zhou L.G."/>
            <person name="Ni X.B."/>
            <person name="Tian J.H."/>
            <person name="Sheng Y."/>
            <person name="Liu T."/>
            <person name="Pan Y.S."/>
            <person name="Xia L.Y."/>
            <person name="Li J."/>
            <person name="Zhao F."/>
            <person name="Cao W.C."/>
        </authorList>
    </citation>
    <scope>NUCLEOTIDE SEQUENCE [LARGE SCALE GENOMIC DNA]</scope>
    <source>
        <strain evidence="7">HaeL-2018</strain>
    </source>
</reference>
<gene>
    <name evidence="7" type="ORF">HPB48_021756</name>
</gene>
<evidence type="ECO:0000256" key="1">
    <source>
        <dbReference type="ARBA" id="ARBA00004606"/>
    </source>
</evidence>
<accession>A0A9J6FU93</accession>
<feature type="compositionally biased region" description="Polar residues" evidence="6">
    <location>
        <begin position="66"/>
        <end position="95"/>
    </location>
</feature>
<keyword evidence="8" id="KW-1185">Reference proteome</keyword>
<evidence type="ECO:0000256" key="6">
    <source>
        <dbReference type="SAM" id="MobiDB-lite"/>
    </source>
</evidence>
<dbReference type="GO" id="GO:0035252">
    <property type="term" value="F:UDP-xylosyltransferase activity"/>
    <property type="evidence" value="ECO:0007669"/>
    <property type="project" value="TreeGrafter"/>
</dbReference>
<evidence type="ECO:0000313" key="7">
    <source>
        <dbReference type="EMBL" id="KAH9366874.1"/>
    </source>
</evidence>
<dbReference type="Proteomes" id="UP000821853">
    <property type="component" value="Chromosome 2"/>
</dbReference>
<protein>
    <submittedName>
        <fullName evidence="7">Uncharacterized protein</fullName>
    </submittedName>
</protein>
<dbReference type="InterPro" id="IPR029044">
    <property type="entry name" value="Nucleotide-diphossugar_trans"/>
</dbReference>
<dbReference type="OrthoDB" id="6238971at2759"/>
<organism evidence="7 8">
    <name type="scientific">Haemaphysalis longicornis</name>
    <name type="common">Bush tick</name>
    <dbReference type="NCBI Taxonomy" id="44386"/>
    <lineage>
        <taxon>Eukaryota</taxon>
        <taxon>Metazoa</taxon>
        <taxon>Ecdysozoa</taxon>
        <taxon>Arthropoda</taxon>
        <taxon>Chelicerata</taxon>
        <taxon>Arachnida</taxon>
        <taxon>Acari</taxon>
        <taxon>Parasitiformes</taxon>
        <taxon>Ixodida</taxon>
        <taxon>Ixodoidea</taxon>
        <taxon>Ixodidae</taxon>
        <taxon>Haemaphysalinae</taxon>
        <taxon>Haemaphysalis</taxon>
    </lineage>
</organism>
<keyword evidence="3" id="KW-0328">Glycosyltransferase</keyword>
<dbReference type="VEuPathDB" id="VectorBase:HLOH_053873"/>
<dbReference type="Gene3D" id="3.90.550.10">
    <property type="entry name" value="Spore Coat Polysaccharide Biosynthesis Protein SpsA, Chain A"/>
    <property type="match status" value="1"/>
</dbReference>
<dbReference type="PANTHER" id="PTHR46012:SF2">
    <property type="entry name" value="IP22168P"/>
    <property type="match status" value="1"/>
</dbReference>
<evidence type="ECO:0000256" key="5">
    <source>
        <dbReference type="ARBA" id="ARBA00022968"/>
    </source>
</evidence>
<comment type="subcellular location">
    <subcellularLocation>
        <location evidence="1">Membrane</location>
        <topology evidence="1">Single-pass type II membrane protein</topology>
    </subcellularLocation>
</comment>
<dbReference type="PANTHER" id="PTHR46012">
    <property type="entry name" value="IP22168P"/>
    <property type="match status" value="1"/>
</dbReference>
<dbReference type="GO" id="GO:0016020">
    <property type="term" value="C:membrane"/>
    <property type="evidence" value="ECO:0007669"/>
    <property type="project" value="UniProtKB-SubCell"/>
</dbReference>
<evidence type="ECO:0000256" key="4">
    <source>
        <dbReference type="ARBA" id="ARBA00022679"/>
    </source>
</evidence>
<keyword evidence="5" id="KW-0735">Signal-anchor</keyword>
<evidence type="ECO:0000256" key="2">
    <source>
        <dbReference type="ARBA" id="ARBA00006351"/>
    </source>
</evidence>
<dbReference type="GO" id="GO:0016266">
    <property type="term" value="P:protein O-linked glycosylation via N-acetyl-galactosamine"/>
    <property type="evidence" value="ECO:0007669"/>
    <property type="project" value="TreeGrafter"/>
</dbReference>
<proteinExistence type="inferred from homology"/>
<keyword evidence="4" id="KW-0808">Transferase</keyword>
<keyword evidence="5" id="KW-0812">Transmembrane</keyword>
<name>A0A9J6FU93_HAELO</name>
<sequence>MATSFLRLAVKSKKNKTATAISGALAEVDAVIYADSDVLFLSPLEDLWHFFETMNDSQLAAMAPNRETTAPTATARVPSTHSTNRSVSVLTKVQA</sequence>
<dbReference type="InterPro" id="IPR051993">
    <property type="entry name" value="Glycosyltransferase_8"/>
</dbReference>
<evidence type="ECO:0000313" key="8">
    <source>
        <dbReference type="Proteomes" id="UP000821853"/>
    </source>
</evidence>
<feature type="region of interest" description="Disordered" evidence="6">
    <location>
        <begin position="65"/>
        <end position="95"/>
    </location>
</feature>
<evidence type="ECO:0000256" key="3">
    <source>
        <dbReference type="ARBA" id="ARBA00022676"/>
    </source>
</evidence>
<dbReference type="EMBL" id="JABSTR010000004">
    <property type="protein sequence ID" value="KAH9366874.1"/>
    <property type="molecule type" value="Genomic_DNA"/>
</dbReference>
<comment type="similarity">
    <text evidence="2">Belongs to the glycosyltransferase 8 family.</text>
</comment>